<evidence type="ECO:0000256" key="1">
    <source>
        <dbReference type="ARBA" id="ARBA00001947"/>
    </source>
</evidence>
<feature type="domain" description="Peptidase M14" evidence="5">
    <location>
        <begin position="34"/>
        <end position="318"/>
    </location>
</feature>
<protein>
    <recommendedName>
        <fullName evidence="5">Peptidase M14 domain-containing protein</fullName>
    </recommendedName>
</protein>
<gene>
    <name evidence="6" type="ORF">GCM10011430_09740</name>
</gene>
<dbReference type="SUPFAM" id="SSF53187">
    <property type="entry name" value="Zn-dependent exopeptidases"/>
    <property type="match status" value="1"/>
</dbReference>
<keyword evidence="7" id="KW-1185">Reference proteome</keyword>
<dbReference type="GO" id="GO:0005615">
    <property type="term" value="C:extracellular space"/>
    <property type="evidence" value="ECO:0007669"/>
    <property type="project" value="TreeGrafter"/>
</dbReference>
<dbReference type="PANTHER" id="PTHR11705">
    <property type="entry name" value="PROTEASE FAMILY M14 CARBOXYPEPTIDASE A,B"/>
    <property type="match status" value="1"/>
</dbReference>
<comment type="cofactor">
    <cofactor evidence="1">
        <name>Zn(2+)</name>
        <dbReference type="ChEBI" id="CHEBI:29105"/>
    </cofactor>
</comment>
<feature type="signal peptide" evidence="4">
    <location>
        <begin position="1"/>
        <end position="22"/>
    </location>
</feature>
<feature type="chain" id="PRO_5035170921" description="Peptidase M14 domain-containing protein" evidence="4">
    <location>
        <begin position="23"/>
        <end position="318"/>
    </location>
</feature>
<dbReference type="AlphaFoldDB" id="A0A8J3AV50"/>
<dbReference type="InterPro" id="IPR000834">
    <property type="entry name" value="Peptidase_M14"/>
</dbReference>
<dbReference type="SMART" id="SM00631">
    <property type="entry name" value="Zn_pept"/>
    <property type="match status" value="1"/>
</dbReference>
<comment type="caution">
    <text evidence="6">The sequence shown here is derived from an EMBL/GenBank/DDBJ whole genome shotgun (WGS) entry which is preliminary data.</text>
</comment>
<evidence type="ECO:0000256" key="3">
    <source>
        <dbReference type="PROSITE-ProRule" id="PRU01379"/>
    </source>
</evidence>
<dbReference type="Pfam" id="PF00246">
    <property type="entry name" value="Peptidase_M14"/>
    <property type="match status" value="1"/>
</dbReference>
<evidence type="ECO:0000259" key="5">
    <source>
        <dbReference type="PROSITE" id="PS52035"/>
    </source>
</evidence>
<reference evidence="6" key="1">
    <citation type="journal article" date="2014" name="Int. J. Syst. Evol. Microbiol.">
        <title>Complete genome sequence of Corynebacterium casei LMG S-19264T (=DSM 44701T), isolated from a smear-ripened cheese.</title>
        <authorList>
            <consortium name="US DOE Joint Genome Institute (JGI-PGF)"/>
            <person name="Walter F."/>
            <person name="Albersmeier A."/>
            <person name="Kalinowski J."/>
            <person name="Ruckert C."/>
        </authorList>
    </citation>
    <scope>NUCLEOTIDE SEQUENCE</scope>
    <source>
        <strain evidence="6">CCM 7664</strain>
    </source>
</reference>
<dbReference type="Proteomes" id="UP000627205">
    <property type="component" value="Unassembled WGS sequence"/>
</dbReference>
<evidence type="ECO:0000256" key="4">
    <source>
        <dbReference type="SAM" id="SignalP"/>
    </source>
</evidence>
<evidence type="ECO:0000313" key="7">
    <source>
        <dbReference type="Proteomes" id="UP000627205"/>
    </source>
</evidence>
<dbReference type="RefSeq" id="WP_188419821.1">
    <property type="nucleotide sequence ID" value="NZ_BMDP01000001.1"/>
</dbReference>
<dbReference type="PROSITE" id="PS52035">
    <property type="entry name" value="PEPTIDASE_M14"/>
    <property type="match status" value="1"/>
</dbReference>
<proteinExistence type="inferred from homology"/>
<evidence type="ECO:0000313" key="6">
    <source>
        <dbReference type="EMBL" id="GGI53800.1"/>
    </source>
</evidence>
<evidence type="ECO:0000256" key="2">
    <source>
        <dbReference type="ARBA" id="ARBA00005988"/>
    </source>
</evidence>
<sequence length="318" mass="35090">MHPVGILAVAAAIAAVPLAAQAEPAAAARQVSAAPVSLATWCKKLVVRLPEVNNTECENSGMSPTGARSLQGFPLLARHVAASPDAKRRPVRVLLMGGIHGDELTSSSIVFNWLQWLGGPLASQFEWRVLPVVNPDGLLARNATRVNANGVDLNRNFPTPDWEHDAPRYWQVRTHRDPRRFPGAAPLSEPESRWVNEEMLRFRPDVIISVHAPFGVLDFDGPSEPPHKFGRLLLDRVGVYPGSLGNYGGVHKNVPVITIELPNALRMPTRAEQWRIWVDMLVWMSRNVERRNDQMAYVVFPHGQDVVAPAPAVLSEQP</sequence>
<dbReference type="GO" id="GO:0006508">
    <property type="term" value="P:proteolysis"/>
    <property type="evidence" value="ECO:0007669"/>
    <property type="project" value="InterPro"/>
</dbReference>
<organism evidence="6 7">
    <name type="scientific">Oxalicibacterium solurbis</name>
    <dbReference type="NCBI Taxonomy" id="69280"/>
    <lineage>
        <taxon>Bacteria</taxon>
        <taxon>Pseudomonadati</taxon>
        <taxon>Pseudomonadota</taxon>
        <taxon>Betaproteobacteria</taxon>
        <taxon>Burkholderiales</taxon>
        <taxon>Oxalobacteraceae</taxon>
        <taxon>Oxalicibacterium</taxon>
    </lineage>
</organism>
<keyword evidence="4" id="KW-0732">Signal</keyword>
<dbReference type="GO" id="GO:0008270">
    <property type="term" value="F:zinc ion binding"/>
    <property type="evidence" value="ECO:0007669"/>
    <property type="project" value="InterPro"/>
</dbReference>
<dbReference type="GO" id="GO:0004181">
    <property type="term" value="F:metallocarboxypeptidase activity"/>
    <property type="evidence" value="ECO:0007669"/>
    <property type="project" value="InterPro"/>
</dbReference>
<dbReference type="PANTHER" id="PTHR11705:SF119">
    <property type="entry name" value="OS02G0119300 PROTEIN"/>
    <property type="match status" value="1"/>
</dbReference>
<name>A0A8J3AV50_9BURK</name>
<reference evidence="6" key="2">
    <citation type="submission" date="2020-09" db="EMBL/GenBank/DDBJ databases">
        <authorList>
            <person name="Sun Q."/>
            <person name="Sedlacek I."/>
        </authorList>
    </citation>
    <scope>NUCLEOTIDE SEQUENCE</scope>
    <source>
        <strain evidence="6">CCM 7664</strain>
    </source>
</reference>
<dbReference type="EMBL" id="BMDP01000001">
    <property type="protein sequence ID" value="GGI53800.1"/>
    <property type="molecule type" value="Genomic_DNA"/>
</dbReference>
<accession>A0A8J3AV50</accession>
<dbReference type="Gene3D" id="3.40.630.10">
    <property type="entry name" value="Zn peptidases"/>
    <property type="match status" value="1"/>
</dbReference>
<comment type="caution">
    <text evidence="3">Lacks conserved residue(s) required for the propagation of feature annotation.</text>
</comment>
<comment type="similarity">
    <text evidence="2 3">Belongs to the peptidase M14 family.</text>
</comment>